<feature type="signal peptide" evidence="7">
    <location>
        <begin position="1"/>
        <end position="20"/>
    </location>
</feature>
<proteinExistence type="predicted"/>
<evidence type="ECO:0000313" key="9">
    <source>
        <dbReference type="EMBL" id="EFX65365.1"/>
    </source>
</evidence>
<evidence type="ECO:0000256" key="6">
    <source>
        <dbReference type="SAM" id="MobiDB-lite"/>
    </source>
</evidence>
<reference evidence="9 10" key="1">
    <citation type="journal article" date="2011" name="Science">
        <title>The ecoresponsive genome of Daphnia pulex.</title>
        <authorList>
            <person name="Colbourne J.K."/>
            <person name="Pfrender M.E."/>
            <person name="Gilbert D."/>
            <person name="Thomas W.K."/>
            <person name="Tucker A."/>
            <person name="Oakley T.H."/>
            <person name="Tokishita S."/>
            <person name="Aerts A."/>
            <person name="Arnold G.J."/>
            <person name="Basu M.K."/>
            <person name="Bauer D.J."/>
            <person name="Caceres C.E."/>
            <person name="Carmel L."/>
            <person name="Casola C."/>
            <person name="Choi J.H."/>
            <person name="Detter J.C."/>
            <person name="Dong Q."/>
            <person name="Dusheyko S."/>
            <person name="Eads B.D."/>
            <person name="Frohlich T."/>
            <person name="Geiler-Samerotte K.A."/>
            <person name="Gerlach D."/>
            <person name="Hatcher P."/>
            <person name="Jogdeo S."/>
            <person name="Krijgsveld J."/>
            <person name="Kriventseva E.V."/>
            <person name="Kultz D."/>
            <person name="Laforsch C."/>
            <person name="Lindquist E."/>
            <person name="Lopez J."/>
            <person name="Manak J.R."/>
            <person name="Muller J."/>
            <person name="Pangilinan J."/>
            <person name="Patwardhan R.P."/>
            <person name="Pitluck S."/>
            <person name="Pritham E.J."/>
            <person name="Rechtsteiner A."/>
            <person name="Rho M."/>
            <person name="Rogozin I.B."/>
            <person name="Sakarya O."/>
            <person name="Salamov A."/>
            <person name="Schaack S."/>
            <person name="Shapiro H."/>
            <person name="Shiga Y."/>
            <person name="Skalitzky C."/>
            <person name="Smith Z."/>
            <person name="Souvorov A."/>
            <person name="Sung W."/>
            <person name="Tang Z."/>
            <person name="Tsuchiya D."/>
            <person name="Tu H."/>
            <person name="Vos H."/>
            <person name="Wang M."/>
            <person name="Wolf Y.I."/>
            <person name="Yamagata H."/>
            <person name="Yamada T."/>
            <person name="Ye Y."/>
            <person name="Shaw J.R."/>
            <person name="Andrews J."/>
            <person name="Crease T.J."/>
            <person name="Tang H."/>
            <person name="Lucas S.M."/>
            <person name="Robertson H.M."/>
            <person name="Bork P."/>
            <person name="Koonin E.V."/>
            <person name="Zdobnov E.M."/>
            <person name="Grigoriev I.V."/>
            <person name="Lynch M."/>
            <person name="Boore J.L."/>
        </authorList>
    </citation>
    <scope>NUCLEOTIDE SEQUENCE [LARGE SCALE GENOMIC DNA]</scope>
</reference>
<evidence type="ECO:0000256" key="3">
    <source>
        <dbReference type="ARBA" id="ARBA00023125"/>
    </source>
</evidence>
<gene>
    <name evidence="9" type="ORF">DAPPUDRAFT_117328</name>
</gene>
<dbReference type="PANTHER" id="PTHR21654">
    <property type="entry name" value="FI21293P1"/>
    <property type="match status" value="1"/>
</dbReference>
<comment type="subcellular location">
    <subcellularLocation>
        <location evidence="1">Nucleus</location>
    </subcellularLocation>
</comment>
<dbReference type="GO" id="GO:0010468">
    <property type="term" value="P:regulation of gene expression"/>
    <property type="evidence" value="ECO:0007669"/>
    <property type="project" value="UniProtKB-ARBA"/>
</dbReference>
<dbReference type="PhylomeDB" id="E9HSB7"/>
<sequence>MYFLVIKVLMLAGAGDGTIAVSSSSISSAPSTVSASHSAILSVSKPVVASQLIPIAQKQSVEHTKKDGLSQSIKPQSINAGVQRWTFAEVEALLAVYSQFQPRFNKKNERSSTLWQEITVELMKRGIHTTADRCSGKFTSMKKKFNEINDQIPEANKGKRVQWPFFSRMNQVLGLEDSSTLEHVHGVGAATSKKRSRDSTPSPTRRPSSENSQETRSSRKKGKITNSESISRLIDLEMDRAAMDKEFLAEIKASNETSCAKSNAIISAAKAIEKVSEAFLAKYRRVDEDNKVAKAIEEID</sequence>
<dbReference type="HOGENOM" id="CLU_928317_0_0_1"/>
<dbReference type="GO" id="GO:0003677">
    <property type="term" value="F:DNA binding"/>
    <property type="evidence" value="ECO:0007669"/>
    <property type="project" value="UniProtKB-KW"/>
</dbReference>
<dbReference type="InParanoid" id="E9HSB7"/>
<dbReference type="Gene3D" id="1.10.10.60">
    <property type="entry name" value="Homeodomain-like"/>
    <property type="match status" value="1"/>
</dbReference>
<dbReference type="AlphaFoldDB" id="E9HSB7"/>
<organism evidence="9 10">
    <name type="scientific">Daphnia pulex</name>
    <name type="common">Water flea</name>
    <dbReference type="NCBI Taxonomy" id="6669"/>
    <lineage>
        <taxon>Eukaryota</taxon>
        <taxon>Metazoa</taxon>
        <taxon>Ecdysozoa</taxon>
        <taxon>Arthropoda</taxon>
        <taxon>Crustacea</taxon>
        <taxon>Branchiopoda</taxon>
        <taxon>Diplostraca</taxon>
        <taxon>Cladocera</taxon>
        <taxon>Anomopoda</taxon>
        <taxon>Daphniidae</taxon>
        <taxon>Daphnia</taxon>
    </lineage>
</organism>
<feature type="region of interest" description="Disordered" evidence="6">
    <location>
        <begin position="187"/>
        <end position="226"/>
    </location>
</feature>
<name>E9HSB7_DAPPU</name>
<evidence type="ECO:0000256" key="5">
    <source>
        <dbReference type="ARBA" id="ARBA00023242"/>
    </source>
</evidence>
<dbReference type="PANTHER" id="PTHR21654:SF84">
    <property type="entry name" value="SI:DKEY-66I24.7"/>
    <property type="match status" value="1"/>
</dbReference>
<evidence type="ECO:0000313" key="10">
    <source>
        <dbReference type="Proteomes" id="UP000000305"/>
    </source>
</evidence>
<dbReference type="KEGG" id="dpx:DAPPUDRAFT_117328"/>
<keyword evidence="5" id="KW-0539">Nucleus</keyword>
<dbReference type="EMBL" id="GL732748">
    <property type="protein sequence ID" value="EFX65365.1"/>
    <property type="molecule type" value="Genomic_DNA"/>
</dbReference>
<evidence type="ECO:0000256" key="1">
    <source>
        <dbReference type="ARBA" id="ARBA00004123"/>
    </source>
</evidence>
<keyword evidence="7" id="KW-0732">Signal</keyword>
<evidence type="ECO:0000256" key="4">
    <source>
        <dbReference type="ARBA" id="ARBA00023163"/>
    </source>
</evidence>
<feature type="domain" description="Myb/SANT-like DNA-binding" evidence="8">
    <location>
        <begin position="84"/>
        <end position="172"/>
    </location>
</feature>
<keyword evidence="4" id="KW-0804">Transcription</keyword>
<keyword evidence="10" id="KW-1185">Reference proteome</keyword>
<feature type="chain" id="PRO_5003238523" description="Myb/SANT-like DNA-binding domain-containing protein" evidence="7">
    <location>
        <begin position="21"/>
        <end position="300"/>
    </location>
</feature>
<dbReference type="Pfam" id="PF13837">
    <property type="entry name" value="Myb_DNA-bind_4"/>
    <property type="match status" value="1"/>
</dbReference>
<dbReference type="Proteomes" id="UP000000305">
    <property type="component" value="Unassembled WGS sequence"/>
</dbReference>
<evidence type="ECO:0000259" key="8">
    <source>
        <dbReference type="Pfam" id="PF13837"/>
    </source>
</evidence>
<dbReference type="GO" id="GO:0005634">
    <property type="term" value="C:nucleus"/>
    <property type="evidence" value="ECO:0007669"/>
    <property type="project" value="UniProtKB-SubCell"/>
</dbReference>
<keyword evidence="2" id="KW-0805">Transcription regulation</keyword>
<protein>
    <recommendedName>
        <fullName evidence="8">Myb/SANT-like DNA-binding domain-containing protein</fullName>
    </recommendedName>
</protein>
<accession>E9HSB7</accession>
<evidence type="ECO:0000256" key="2">
    <source>
        <dbReference type="ARBA" id="ARBA00023015"/>
    </source>
</evidence>
<dbReference type="InterPro" id="IPR044822">
    <property type="entry name" value="Myb_DNA-bind_4"/>
</dbReference>
<evidence type="ECO:0000256" key="7">
    <source>
        <dbReference type="SAM" id="SignalP"/>
    </source>
</evidence>
<keyword evidence="3" id="KW-0238">DNA-binding</keyword>
<dbReference type="OrthoDB" id="6742202at2759"/>